<organism evidence="1">
    <name type="scientific">marine sediment metagenome</name>
    <dbReference type="NCBI Taxonomy" id="412755"/>
    <lineage>
        <taxon>unclassified sequences</taxon>
        <taxon>metagenomes</taxon>
        <taxon>ecological metagenomes</taxon>
    </lineage>
</organism>
<sequence length="48" mass="5295">MLTIFTTPKPFRGHIGVIQTNAIQSWVLLRPEPEVILFGSEEGTAEVA</sequence>
<accession>X0V557</accession>
<feature type="non-terminal residue" evidence="1">
    <location>
        <position position="48"/>
    </location>
</feature>
<dbReference type="EMBL" id="BARS01011976">
    <property type="protein sequence ID" value="GAF95785.1"/>
    <property type="molecule type" value="Genomic_DNA"/>
</dbReference>
<proteinExistence type="predicted"/>
<reference evidence="1" key="1">
    <citation type="journal article" date="2014" name="Front. Microbiol.">
        <title>High frequency of phylogenetically diverse reductive dehalogenase-homologous genes in deep subseafloor sedimentary metagenomes.</title>
        <authorList>
            <person name="Kawai M."/>
            <person name="Futagami T."/>
            <person name="Toyoda A."/>
            <person name="Takaki Y."/>
            <person name="Nishi S."/>
            <person name="Hori S."/>
            <person name="Arai W."/>
            <person name="Tsubouchi T."/>
            <person name="Morono Y."/>
            <person name="Uchiyama I."/>
            <person name="Ito T."/>
            <person name="Fujiyama A."/>
            <person name="Inagaki F."/>
            <person name="Takami H."/>
        </authorList>
    </citation>
    <scope>NUCLEOTIDE SEQUENCE</scope>
    <source>
        <strain evidence="1">Expedition CK06-06</strain>
    </source>
</reference>
<dbReference type="AlphaFoldDB" id="X0V557"/>
<gene>
    <name evidence="1" type="ORF">S01H1_21560</name>
</gene>
<protein>
    <submittedName>
        <fullName evidence="1">Uncharacterized protein</fullName>
    </submittedName>
</protein>
<name>X0V557_9ZZZZ</name>
<comment type="caution">
    <text evidence="1">The sequence shown here is derived from an EMBL/GenBank/DDBJ whole genome shotgun (WGS) entry which is preliminary data.</text>
</comment>
<evidence type="ECO:0000313" key="1">
    <source>
        <dbReference type="EMBL" id="GAF95785.1"/>
    </source>
</evidence>